<dbReference type="SMART" id="SM00268">
    <property type="entry name" value="ACTIN"/>
    <property type="match status" value="1"/>
</dbReference>
<dbReference type="InterPro" id="IPR043129">
    <property type="entry name" value="ATPase_NBD"/>
</dbReference>
<feature type="region of interest" description="Disordered" evidence="2">
    <location>
        <begin position="454"/>
        <end position="482"/>
    </location>
</feature>
<keyword evidence="4" id="KW-1185">Reference proteome</keyword>
<reference evidence="3" key="1">
    <citation type="submission" date="2023-03" db="EMBL/GenBank/DDBJ databases">
        <title>Mating type loci evolution in Malassezia.</title>
        <authorList>
            <person name="Coelho M.A."/>
        </authorList>
    </citation>
    <scope>NUCLEOTIDE SEQUENCE</scope>
    <source>
        <strain evidence="3">CBS 12830</strain>
    </source>
</reference>
<accession>A0AAF0ED20</accession>
<feature type="region of interest" description="Disordered" evidence="2">
    <location>
        <begin position="382"/>
        <end position="411"/>
    </location>
</feature>
<dbReference type="EMBL" id="CP119902">
    <property type="protein sequence ID" value="WFD23340.1"/>
    <property type="molecule type" value="Genomic_DNA"/>
</dbReference>
<gene>
    <name evidence="3" type="primary">ARP5</name>
    <name evidence="3" type="ORF">MEQU1_002029</name>
</gene>
<dbReference type="Pfam" id="PF00022">
    <property type="entry name" value="Actin"/>
    <property type="match status" value="2"/>
</dbReference>
<feature type="compositionally biased region" description="Polar residues" evidence="2">
    <location>
        <begin position="454"/>
        <end position="467"/>
    </location>
</feature>
<evidence type="ECO:0000256" key="1">
    <source>
        <dbReference type="RuleBase" id="RU000487"/>
    </source>
</evidence>
<dbReference type="CDD" id="cd10211">
    <property type="entry name" value="ASKHA_NBD_Arp5"/>
    <property type="match status" value="1"/>
</dbReference>
<evidence type="ECO:0000313" key="3">
    <source>
        <dbReference type="EMBL" id="WFD23340.1"/>
    </source>
</evidence>
<evidence type="ECO:0000313" key="4">
    <source>
        <dbReference type="Proteomes" id="UP001214415"/>
    </source>
</evidence>
<dbReference type="SUPFAM" id="SSF53067">
    <property type="entry name" value="Actin-like ATPase domain"/>
    <property type="match status" value="2"/>
</dbReference>
<dbReference type="Gene3D" id="3.30.420.40">
    <property type="match status" value="2"/>
</dbReference>
<comment type="similarity">
    <text evidence="1">Belongs to the actin family.</text>
</comment>
<dbReference type="InterPro" id="IPR004000">
    <property type="entry name" value="Actin"/>
</dbReference>
<protein>
    <submittedName>
        <fullName evidence="3">Nuclear actin-protein involved in chromatin remodeling</fullName>
    </submittedName>
</protein>
<sequence length="697" mass="80831">MASRSSELRAGFSSSTLDVPMYAFDNIVSRFRDRKRGANVVLCGSDCYVDAQARSNIKSPFDTDVVCGMDSMEHILDYTFGRLGIDTGRIEHPVLMTETLCNPEYSRSQMNELLFEAYQVDSVNYGLDALFSAYANGIRDDGLVVSAGRSSTLVVPLMAARGVLDTAKRQAWGGSQAVEFLQRLLQLKYPNCPQKITTYEVQRMLEELCYTSSDYDAEIRHLQVPENLAKADRVVQLPYTAPERKEKTQEEIERAEERKRAASRRLQEQTRLMRQEKAQQNENDLKYYTLLREWKDKESQEEYLARLENEGFDTEQGFERLYKRLDTSVRKNRAEELGEEFQEEKKEPEFPLVDVPDADLDEEGLKEKRRQLLMKAGHEARLRARAEKEEGKRLEEEREAKEREEQRENPEAWLKKIHAQYDKTLARIHERKRLREMLPNRKSAAAQQRMKSITALASENDAGNTGSQRRRKRGEDEDTFGADDSDWAVYRTINDATNEEEEAEDHALLEQLEQKLLEFDDQFTEEDTYAAMLRRKTRLTNTFLRGFEPKWDPEDAIQFHQLHLNVERIRVPEVSWQPIMAGVDQAGVGELCRHVLRSFDETVRGRMIQNVLVTGRYSQLPGFDTRLQTTLRSVLPPRAPLSVRRASNPRFDAWRGMRQWVLEQDEVFRATSITRADYEEKGSGWFQEHGLSACVKM</sequence>
<dbReference type="Gene3D" id="3.90.640.10">
    <property type="entry name" value="Actin, Chain A, domain 4"/>
    <property type="match status" value="1"/>
</dbReference>
<feature type="compositionally biased region" description="Basic and acidic residues" evidence="2">
    <location>
        <begin position="242"/>
        <end position="267"/>
    </location>
</feature>
<organism evidence="3 4">
    <name type="scientific">Malassezia equina</name>
    <dbReference type="NCBI Taxonomy" id="1381935"/>
    <lineage>
        <taxon>Eukaryota</taxon>
        <taxon>Fungi</taxon>
        <taxon>Dikarya</taxon>
        <taxon>Basidiomycota</taxon>
        <taxon>Ustilaginomycotina</taxon>
        <taxon>Malasseziomycetes</taxon>
        <taxon>Malasseziales</taxon>
        <taxon>Malasseziaceae</taxon>
        <taxon>Malassezia</taxon>
    </lineage>
</organism>
<proteinExistence type="inferred from homology"/>
<evidence type="ECO:0000256" key="2">
    <source>
        <dbReference type="SAM" id="MobiDB-lite"/>
    </source>
</evidence>
<dbReference type="Proteomes" id="UP001214415">
    <property type="component" value="Chromosome 3"/>
</dbReference>
<dbReference type="AlphaFoldDB" id="A0AAF0ED20"/>
<name>A0AAF0ED20_9BASI</name>
<dbReference type="FunFam" id="3.30.420.40:FF:000058">
    <property type="entry name" value="Putative actin-related protein 5"/>
    <property type="match status" value="1"/>
</dbReference>
<feature type="region of interest" description="Disordered" evidence="2">
    <location>
        <begin position="241"/>
        <end position="267"/>
    </location>
</feature>
<dbReference type="PANTHER" id="PTHR11937">
    <property type="entry name" value="ACTIN"/>
    <property type="match status" value="1"/>
</dbReference>